<accession>A0A9D1Z5V4</accession>
<evidence type="ECO:0000313" key="2">
    <source>
        <dbReference type="EMBL" id="HIY73987.1"/>
    </source>
</evidence>
<gene>
    <name evidence="2" type="ORF">H9826_08465</name>
</gene>
<dbReference type="Gene3D" id="3.40.710.10">
    <property type="entry name" value="DD-peptidase/beta-lactamase superfamily"/>
    <property type="match status" value="1"/>
</dbReference>
<reference evidence="2" key="1">
    <citation type="journal article" date="2021" name="PeerJ">
        <title>Extensive microbial diversity within the chicken gut microbiome revealed by metagenomics and culture.</title>
        <authorList>
            <person name="Gilroy R."/>
            <person name="Ravi A."/>
            <person name="Getino M."/>
            <person name="Pursley I."/>
            <person name="Horton D.L."/>
            <person name="Alikhan N.F."/>
            <person name="Baker D."/>
            <person name="Gharbi K."/>
            <person name="Hall N."/>
            <person name="Watson M."/>
            <person name="Adriaenssens E.M."/>
            <person name="Foster-Nyarko E."/>
            <person name="Jarju S."/>
            <person name="Secka A."/>
            <person name="Antonio M."/>
            <person name="Oren A."/>
            <person name="Chaudhuri R.R."/>
            <person name="La Ragione R."/>
            <person name="Hildebrand F."/>
            <person name="Pallen M.J."/>
        </authorList>
    </citation>
    <scope>NUCLEOTIDE SEQUENCE</scope>
    <source>
        <strain evidence="2">CHK33-7979</strain>
    </source>
</reference>
<dbReference type="SUPFAM" id="SSF56601">
    <property type="entry name" value="beta-lactamase/transpeptidase-like"/>
    <property type="match status" value="1"/>
</dbReference>
<proteinExistence type="predicted"/>
<dbReference type="InterPro" id="IPR001466">
    <property type="entry name" value="Beta-lactam-related"/>
</dbReference>
<dbReference type="Pfam" id="PF00144">
    <property type="entry name" value="Beta-lactamase"/>
    <property type="match status" value="1"/>
</dbReference>
<evidence type="ECO:0000259" key="1">
    <source>
        <dbReference type="Pfam" id="PF00144"/>
    </source>
</evidence>
<feature type="domain" description="Beta-lactamase-related" evidence="1">
    <location>
        <begin position="8"/>
        <end position="351"/>
    </location>
</feature>
<sequence>MERNVEKLDAFLEERFQKRGYPGMAVCIRGPEGILYEKGFGYRSIEHKKPVDGDTVFGIASMSKSMTALACCILQAEGKMGLGDPVVKYFPDFHIPGAPDECVTVRTLAMHRSGLPPMEPLEWSIAMNSVERNTHWYREMVRTAPNKMDRIEQIVDYISAGNYEPVGAPGEYMSYSNEGYAVLSYIVDQSAGITLEEFLKERIFRPLGMTRTVLDVDCGEARALAGDNITSLFERDDDGKLVWDDNWSVLPPFRGCACVKSTAKDITRYYQMLSNGGVWEGKQVIPAEAVELMVGKAFPLREKYYYCMGLQKRLLGGRMVCQHAGGLHGVSTEGGFMEGGYGVAVLCNEGDLDVEEFQWICYNYILGLPLETEHYWDIPNGKTFSRPEMLCGDYLCREGLPVHCVVKWEDGVLRGTYQDRKVLLRYCGENIFTAVDAGQPEKRVTTLRFYTRNGSAWGVKCGSRIYQRVPDARP</sequence>
<dbReference type="EMBL" id="DXCX01000087">
    <property type="protein sequence ID" value="HIY73987.1"/>
    <property type="molecule type" value="Genomic_DNA"/>
</dbReference>
<organism evidence="2 3">
    <name type="scientific">Candidatus Intestinimonas merdavium</name>
    <dbReference type="NCBI Taxonomy" id="2838622"/>
    <lineage>
        <taxon>Bacteria</taxon>
        <taxon>Bacillati</taxon>
        <taxon>Bacillota</taxon>
        <taxon>Clostridia</taxon>
        <taxon>Eubacteriales</taxon>
        <taxon>Intestinimonas</taxon>
    </lineage>
</organism>
<protein>
    <submittedName>
        <fullName evidence="2">Beta-lactamase family protein</fullName>
    </submittedName>
</protein>
<dbReference type="InterPro" id="IPR050491">
    <property type="entry name" value="AmpC-like"/>
</dbReference>
<dbReference type="PANTHER" id="PTHR46825">
    <property type="entry name" value="D-ALANYL-D-ALANINE-CARBOXYPEPTIDASE/ENDOPEPTIDASE AMPH"/>
    <property type="match status" value="1"/>
</dbReference>
<reference evidence="2" key="2">
    <citation type="submission" date="2021-04" db="EMBL/GenBank/DDBJ databases">
        <authorList>
            <person name="Gilroy R."/>
        </authorList>
    </citation>
    <scope>NUCLEOTIDE SEQUENCE</scope>
    <source>
        <strain evidence="2">CHK33-7979</strain>
    </source>
</reference>
<dbReference type="PANTHER" id="PTHR46825:SF9">
    <property type="entry name" value="BETA-LACTAMASE-RELATED DOMAIN-CONTAINING PROTEIN"/>
    <property type="match status" value="1"/>
</dbReference>
<dbReference type="AlphaFoldDB" id="A0A9D1Z5V4"/>
<comment type="caution">
    <text evidence="2">The sequence shown here is derived from an EMBL/GenBank/DDBJ whole genome shotgun (WGS) entry which is preliminary data.</text>
</comment>
<evidence type="ECO:0000313" key="3">
    <source>
        <dbReference type="Proteomes" id="UP000886824"/>
    </source>
</evidence>
<dbReference type="Proteomes" id="UP000886824">
    <property type="component" value="Unassembled WGS sequence"/>
</dbReference>
<dbReference type="InterPro" id="IPR012338">
    <property type="entry name" value="Beta-lactam/transpept-like"/>
</dbReference>
<name>A0A9D1Z5V4_9FIRM</name>